<dbReference type="EMBL" id="DTGA01000001">
    <property type="protein sequence ID" value="HGB30268.1"/>
    <property type="molecule type" value="Genomic_DNA"/>
</dbReference>
<gene>
    <name evidence="2" type="ORF">ENV35_00140</name>
</gene>
<name>A0A7C3WN25_9BACT</name>
<reference evidence="2" key="1">
    <citation type="journal article" date="2020" name="mSystems">
        <title>Genome- and Community-Level Interaction Insights into Carbon Utilization and Element Cycling Functions of Hydrothermarchaeota in Hydrothermal Sediment.</title>
        <authorList>
            <person name="Zhou Z."/>
            <person name="Liu Y."/>
            <person name="Xu W."/>
            <person name="Pan J."/>
            <person name="Luo Z.H."/>
            <person name="Li M."/>
        </authorList>
    </citation>
    <scope>NUCLEOTIDE SEQUENCE [LARGE SCALE GENOMIC DNA]</scope>
    <source>
        <strain evidence="2">SpSt-751</strain>
    </source>
</reference>
<feature type="transmembrane region" description="Helical" evidence="1">
    <location>
        <begin position="44"/>
        <end position="62"/>
    </location>
</feature>
<evidence type="ECO:0000313" key="2">
    <source>
        <dbReference type="EMBL" id="HGB30268.1"/>
    </source>
</evidence>
<accession>A0A7C3WN25</accession>
<dbReference type="AlphaFoldDB" id="A0A7C3WN25"/>
<protein>
    <submittedName>
        <fullName evidence="2">Uncharacterized protein</fullName>
    </submittedName>
</protein>
<organism evidence="2">
    <name type="scientific">Dictyoglomus turgidum</name>
    <dbReference type="NCBI Taxonomy" id="513050"/>
    <lineage>
        <taxon>Bacteria</taxon>
        <taxon>Pseudomonadati</taxon>
        <taxon>Dictyoglomota</taxon>
        <taxon>Dictyoglomia</taxon>
        <taxon>Dictyoglomales</taxon>
        <taxon>Dictyoglomaceae</taxon>
        <taxon>Dictyoglomus</taxon>
    </lineage>
</organism>
<keyword evidence="1" id="KW-1133">Transmembrane helix</keyword>
<proteinExistence type="predicted"/>
<evidence type="ECO:0000256" key="1">
    <source>
        <dbReference type="SAM" id="Phobius"/>
    </source>
</evidence>
<sequence length="66" mass="8291">MNKITQFLNKVDEYLDRFWTKFWLFFNPKIKDKDYSLLRLWWEMTWRALIIVFIINFILGLLNKVC</sequence>
<keyword evidence="1" id="KW-0812">Transmembrane</keyword>
<comment type="caution">
    <text evidence="2">The sequence shown here is derived from an EMBL/GenBank/DDBJ whole genome shotgun (WGS) entry which is preliminary data.</text>
</comment>
<keyword evidence="1" id="KW-0472">Membrane</keyword>